<feature type="compositionally biased region" description="Basic residues" evidence="1">
    <location>
        <begin position="27"/>
        <end position="52"/>
    </location>
</feature>
<dbReference type="AlphaFoldDB" id="A0A8R1HW41"/>
<proteinExistence type="predicted"/>
<evidence type="ECO:0000256" key="2">
    <source>
        <dbReference type="SAM" id="SignalP"/>
    </source>
</evidence>
<name>A0A8R1HW41_CAEJA</name>
<feature type="signal peptide" evidence="2">
    <location>
        <begin position="1"/>
        <end position="21"/>
    </location>
</feature>
<dbReference type="Proteomes" id="UP000005237">
    <property type="component" value="Unassembled WGS sequence"/>
</dbReference>
<protein>
    <submittedName>
        <fullName evidence="3">Uncharacterized protein</fullName>
    </submittedName>
</protein>
<keyword evidence="2" id="KW-0732">Signal</keyword>
<evidence type="ECO:0000313" key="3">
    <source>
        <dbReference type="EnsemblMetazoa" id="CJA13579.1"/>
    </source>
</evidence>
<feature type="region of interest" description="Disordered" evidence="1">
    <location>
        <begin position="26"/>
        <end position="74"/>
    </location>
</feature>
<organism evidence="3 4">
    <name type="scientific">Caenorhabditis japonica</name>
    <dbReference type="NCBI Taxonomy" id="281687"/>
    <lineage>
        <taxon>Eukaryota</taxon>
        <taxon>Metazoa</taxon>
        <taxon>Ecdysozoa</taxon>
        <taxon>Nematoda</taxon>
        <taxon>Chromadorea</taxon>
        <taxon>Rhabditida</taxon>
        <taxon>Rhabditina</taxon>
        <taxon>Rhabditomorpha</taxon>
        <taxon>Rhabditoidea</taxon>
        <taxon>Rhabditidae</taxon>
        <taxon>Peloderinae</taxon>
        <taxon>Caenorhabditis</taxon>
    </lineage>
</organism>
<dbReference type="Gene3D" id="3.40.33.10">
    <property type="entry name" value="CAP"/>
    <property type="match status" value="1"/>
</dbReference>
<reference evidence="3" key="2">
    <citation type="submission" date="2022-06" db="UniProtKB">
        <authorList>
            <consortium name="EnsemblMetazoa"/>
        </authorList>
    </citation>
    <scope>IDENTIFICATION</scope>
    <source>
        <strain evidence="3">DF5081</strain>
    </source>
</reference>
<reference evidence="4" key="1">
    <citation type="submission" date="2010-08" db="EMBL/GenBank/DDBJ databases">
        <authorList>
            <consortium name="Caenorhabditis japonica Sequencing Consortium"/>
            <person name="Wilson R.K."/>
        </authorList>
    </citation>
    <scope>NUCLEOTIDE SEQUENCE [LARGE SCALE GENOMIC DNA]</scope>
    <source>
        <strain evidence="4">DF5081</strain>
    </source>
</reference>
<dbReference type="InterPro" id="IPR035940">
    <property type="entry name" value="CAP_sf"/>
</dbReference>
<evidence type="ECO:0000313" key="4">
    <source>
        <dbReference type="Proteomes" id="UP000005237"/>
    </source>
</evidence>
<dbReference type="SUPFAM" id="SSF55797">
    <property type="entry name" value="PR-1-like"/>
    <property type="match status" value="1"/>
</dbReference>
<evidence type="ECO:0000256" key="1">
    <source>
        <dbReference type="SAM" id="MobiDB-lite"/>
    </source>
</evidence>
<feature type="chain" id="PRO_5035841274" evidence="2">
    <location>
        <begin position="22"/>
        <end position="468"/>
    </location>
</feature>
<sequence length="468" mass="53011">MKLTRFLILILLVAVLVSVFANEPRKPVKKRTKKPPKKVTKKPLIKGGRKVTKKSDNDEKKTTKDNNGIPQEPAYVNELKFPPSASDIKLLDELNMIRTIVATGVIAYAMDVAQESDTEHDLDYFYEAMPHYNLTYNETAIANETTTNTTITANGTTTGNATSGWVQLKEWGYAYYSTSQVLQNEQEWHPGEMDSRSLDLAFQNYMNRLDGVSDRDQSPKFRKKRFIHDILDTIGNAFNKIKNAIANALFKIPKKVLGPASNMHMLKWNRRLAQLAILRHDAYERGQREIEYEGKTYRMFKYGSLLQYIIENVVDNIGVDIRFIFKIVNVGILAVTLILSGVDAPITHLSQVEDSSYEALFADRYELGCFQGYYCIIGPITNRTGNFYNPGKPCTRCETTCSKGLCHPPPDYSLHEKYEEFMDRAGDLDEIDEETEIETKLENSPSGVVKSGWLAMIVAFLVVLIVPG</sequence>
<feature type="compositionally biased region" description="Basic and acidic residues" evidence="1">
    <location>
        <begin position="53"/>
        <end position="64"/>
    </location>
</feature>
<keyword evidence="4" id="KW-1185">Reference proteome</keyword>
<dbReference type="EnsemblMetazoa" id="CJA13579.1">
    <property type="protein sequence ID" value="CJA13579.1"/>
    <property type="gene ID" value="WBGene00132783"/>
</dbReference>
<accession>A0A8R1HW41</accession>